<keyword evidence="3" id="KW-1185">Reference proteome</keyword>
<dbReference type="KEGG" id="nti:DNFV4_00810"/>
<protein>
    <submittedName>
        <fullName evidence="2">Uncharacterized protein</fullName>
    </submittedName>
</protein>
<dbReference type="AlphaFoldDB" id="A0AA86T4U1"/>
<name>A0AA86T4U1_9BACT</name>
<gene>
    <name evidence="2" type="ORF">DNFV4_00810</name>
</gene>
<dbReference type="EMBL" id="OX365700">
    <property type="protein sequence ID" value="CAI4030382.1"/>
    <property type="molecule type" value="Genomic_DNA"/>
</dbReference>
<proteinExistence type="predicted"/>
<evidence type="ECO:0000313" key="3">
    <source>
        <dbReference type="Proteomes" id="UP001179121"/>
    </source>
</evidence>
<feature type="region of interest" description="Disordered" evidence="1">
    <location>
        <begin position="1"/>
        <end position="28"/>
    </location>
</feature>
<organism evidence="2 3">
    <name type="scientific">Nitrospira tepida</name>
    <dbReference type="NCBI Taxonomy" id="2973512"/>
    <lineage>
        <taxon>Bacteria</taxon>
        <taxon>Pseudomonadati</taxon>
        <taxon>Nitrospirota</taxon>
        <taxon>Nitrospiria</taxon>
        <taxon>Nitrospirales</taxon>
        <taxon>Nitrospiraceae</taxon>
        <taxon>Nitrospira</taxon>
    </lineage>
</organism>
<evidence type="ECO:0000313" key="2">
    <source>
        <dbReference type="EMBL" id="CAI4030382.1"/>
    </source>
</evidence>
<feature type="compositionally biased region" description="Low complexity" evidence="1">
    <location>
        <begin position="15"/>
        <end position="28"/>
    </location>
</feature>
<dbReference type="Proteomes" id="UP001179121">
    <property type="component" value="Chromosome"/>
</dbReference>
<sequence length="131" mass="14796">MNGSDDEPGLKHRAMASPPADQPAAPDPVRQLRETFRRHLDTFYATLKLAPPYHSVEQGILHLTRILNALPVEERQRIANDPAAQWTCFREAFVASGLNMKHRGILAGLARRRETLDLPAEYHCLLDTFLT</sequence>
<reference evidence="2" key="1">
    <citation type="submission" date="2022-10" db="EMBL/GenBank/DDBJ databases">
        <authorList>
            <person name="Koch H."/>
        </authorList>
    </citation>
    <scope>NUCLEOTIDE SEQUENCE</scope>
    <source>
        <strain evidence="2">DNF</strain>
    </source>
</reference>
<accession>A0AA86T4U1</accession>
<evidence type="ECO:0000256" key="1">
    <source>
        <dbReference type="SAM" id="MobiDB-lite"/>
    </source>
</evidence>